<protein>
    <recommendedName>
        <fullName evidence="3">PNPLA domain-containing protein</fullName>
    </recommendedName>
</protein>
<feature type="transmembrane region" description="Helical" evidence="2">
    <location>
        <begin position="365"/>
        <end position="391"/>
    </location>
</feature>
<dbReference type="PANTHER" id="PTHR10728:SF40">
    <property type="entry name" value="PATATIN FAMILY PROTEIN"/>
    <property type="match status" value="1"/>
</dbReference>
<evidence type="ECO:0000313" key="5">
    <source>
        <dbReference type="Proteomes" id="UP000291562"/>
    </source>
</evidence>
<evidence type="ECO:0000313" key="4">
    <source>
        <dbReference type="EMBL" id="QBB72602.1"/>
    </source>
</evidence>
<proteinExistence type="predicted"/>
<dbReference type="KEGG" id="xbc:ELE36_07040"/>
<keyword evidence="2" id="KW-1133">Transmembrane helix</keyword>
<dbReference type="Proteomes" id="UP000291562">
    <property type="component" value="Chromosome"/>
</dbReference>
<gene>
    <name evidence="4" type="ORF">ELE36_07040</name>
</gene>
<feature type="transmembrane region" description="Helical" evidence="2">
    <location>
        <begin position="135"/>
        <end position="158"/>
    </location>
</feature>
<keyword evidence="2" id="KW-0812">Transmembrane</keyword>
<dbReference type="GO" id="GO:0046475">
    <property type="term" value="P:glycerophospholipid catabolic process"/>
    <property type="evidence" value="ECO:0007669"/>
    <property type="project" value="TreeGrafter"/>
</dbReference>
<feature type="transmembrane region" description="Helical" evidence="2">
    <location>
        <begin position="336"/>
        <end position="359"/>
    </location>
</feature>
<dbReference type="OrthoDB" id="100544at2"/>
<dbReference type="InterPro" id="IPR016035">
    <property type="entry name" value="Acyl_Trfase/lysoPLipase"/>
</dbReference>
<dbReference type="GO" id="GO:0004623">
    <property type="term" value="F:phospholipase A2 activity"/>
    <property type="evidence" value="ECO:0007669"/>
    <property type="project" value="TreeGrafter"/>
</dbReference>
<organism evidence="4 5">
    <name type="scientific">Pseudolysobacter antarcticus</name>
    <dbReference type="NCBI Taxonomy" id="2511995"/>
    <lineage>
        <taxon>Bacteria</taxon>
        <taxon>Pseudomonadati</taxon>
        <taxon>Pseudomonadota</taxon>
        <taxon>Gammaproteobacteria</taxon>
        <taxon>Lysobacterales</taxon>
        <taxon>Rhodanobacteraceae</taxon>
        <taxon>Pseudolysobacter</taxon>
    </lineage>
</organism>
<dbReference type="AlphaFoldDB" id="A0A411HQ64"/>
<dbReference type="SUPFAM" id="SSF52151">
    <property type="entry name" value="FabD/lysophospholipase-like"/>
    <property type="match status" value="1"/>
</dbReference>
<feature type="transmembrane region" description="Helical" evidence="2">
    <location>
        <begin position="229"/>
        <end position="251"/>
    </location>
</feature>
<sequence>MAAVLEKENADLGVKPGEAIGLALSGGGIRSASFALGVVQALIHSEVLEKFHYLSTVSGGGYLGAAIQWLRARHPDNWADQLGHEGRGVREIKGGNTQKFNWFDFIRQHGNYLQPSGIGTLSLVGVAARGALVSVALYFSLLVLFAIVPYALGIWQAGASSTDSGGQLRFWTVSSMATTLLALALNYSFATYLASRRRMAQIGYGAISIGLALAALGWSSLSWCPSLNVLFPVAVPLVVLALLNGAILGWVITEHDDVWPYRIRVRLQQKLGALLAACIVVTVVCVLPWIYFALQSVGRLTIPITDLLGIAGAAYQATLGRGKQTAVSGISGELRVYASIVILLLGMALSAYWLAGLIFSQGGDWIWKAVYIAATALVLFAFMWFTNLNLFNLGRMYRDRLMESFLPDPQDVEQNQWDLADQAERDYIKVGAAAIPQISGSSALKEKPNGLLSELWPAKGRKPKSLYPIFNTNAILVDARKDRFRGRGGDNFILTPKYCGSDATGLAATEKFAHGTLTLATAMAVSAAAVNPDSGCDGRGITRNRLVAFLMFLVQARLGCWFVNPKWLAKSGNSDQKRRTPNFIRPGIQGGLFGRGSNEEALFIELCDGGHFENLGAYELIRRRCKLIVIVSAGADVEFQMEDLGNLVEKVRVDFGVGFDFDTNYSIDDIRPKRPSHNVNPPFADRGFAIARIGYPHIGGAVAEAGWLLYLQATPIKSVPEDVRTYQRLNPDFPNETTADQFFDETQVEAYRELGWAIARDALKEVGVPMSSSPSQVQHQTADASTAIHSIGNILA</sequence>
<reference evidence="4 5" key="1">
    <citation type="submission" date="2019-01" db="EMBL/GenBank/DDBJ databases">
        <title>Pseudolysobacter antarctica gen. nov., sp. nov., isolated from Fildes Peninsula, Antarctica.</title>
        <authorList>
            <person name="Wei Z."/>
            <person name="Peng F."/>
        </authorList>
    </citation>
    <scope>NUCLEOTIDE SEQUENCE [LARGE SCALE GENOMIC DNA]</scope>
    <source>
        <strain evidence="4 5">AQ6-296</strain>
    </source>
</reference>
<feature type="transmembrane region" description="Helical" evidence="2">
    <location>
        <begin position="202"/>
        <end position="223"/>
    </location>
</feature>
<evidence type="ECO:0000256" key="1">
    <source>
        <dbReference type="ARBA" id="ARBA00023098"/>
    </source>
</evidence>
<name>A0A411HQ64_9GAMM</name>
<feature type="transmembrane region" description="Helical" evidence="2">
    <location>
        <begin position="170"/>
        <end position="190"/>
    </location>
</feature>
<accession>A0A411HQ64</accession>
<keyword evidence="5" id="KW-1185">Reference proteome</keyword>
<dbReference type="EMBL" id="CP035704">
    <property type="protein sequence ID" value="QBB72602.1"/>
    <property type="molecule type" value="Genomic_DNA"/>
</dbReference>
<feature type="domain" description="PNPLA" evidence="3">
    <location>
        <begin position="22"/>
        <end position="70"/>
    </location>
</feature>
<dbReference type="GO" id="GO:0005829">
    <property type="term" value="C:cytosol"/>
    <property type="evidence" value="ECO:0007669"/>
    <property type="project" value="TreeGrafter"/>
</dbReference>
<dbReference type="PANTHER" id="PTHR10728">
    <property type="entry name" value="CYTOSOLIC PHOSPHOLIPASE A2"/>
    <property type="match status" value="1"/>
</dbReference>
<feature type="transmembrane region" description="Helical" evidence="2">
    <location>
        <begin position="271"/>
        <end position="291"/>
    </location>
</feature>
<dbReference type="Pfam" id="PF01734">
    <property type="entry name" value="Patatin"/>
    <property type="match status" value="1"/>
</dbReference>
<evidence type="ECO:0000256" key="2">
    <source>
        <dbReference type="SAM" id="Phobius"/>
    </source>
</evidence>
<keyword evidence="1" id="KW-0443">Lipid metabolism</keyword>
<keyword evidence="2" id="KW-0472">Membrane</keyword>
<dbReference type="Gene3D" id="3.40.1090.10">
    <property type="entry name" value="Cytosolic phospholipase A2 catalytic domain"/>
    <property type="match status" value="1"/>
</dbReference>
<evidence type="ECO:0000259" key="3">
    <source>
        <dbReference type="Pfam" id="PF01734"/>
    </source>
</evidence>
<dbReference type="InterPro" id="IPR002641">
    <property type="entry name" value="PNPLA_dom"/>
</dbReference>